<dbReference type="EMBL" id="VNHU01000008">
    <property type="protein sequence ID" value="TYP71719.1"/>
    <property type="molecule type" value="Genomic_DNA"/>
</dbReference>
<dbReference type="OrthoDB" id="9800582at2"/>
<sequence length="226" mass="25482">MKNIVILSGAGMSAESGLKTFRDSNGLWEGHDIMEVASPIGWRNSPTTVLDFYNQRRKQLLKVNPNKAHAALVTLEDFYNVSIITQNVDDLHERAGSTQVLHLHGELLKVRSQFDENLIFDWKNDLNLGDLCEHKSQLRPHIVWFGEDVPLFDKAIEITRKADVVCIIGTSMQVYPAASLIEYATTTEIFYIDPNPQYSSHKNIKIIPKKATLAVPDLVDLLIKNA</sequence>
<dbReference type="PROSITE" id="PS50305">
    <property type="entry name" value="SIRTUIN"/>
    <property type="match status" value="1"/>
</dbReference>
<dbReference type="GO" id="GO:0005737">
    <property type="term" value="C:cytoplasm"/>
    <property type="evidence" value="ECO:0007669"/>
    <property type="project" value="UniProtKB-SubCell"/>
</dbReference>
<feature type="binding site" evidence="3">
    <location>
        <begin position="86"/>
        <end position="89"/>
    </location>
    <ligand>
        <name>NAD(+)</name>
        <dbReference type="ChEBI" id="CHEBI:57540"/>
    </ligand>
</feature>
<gene>
    <name evidence="3" type="primary">cobB</name>
    <name evidence="6" type="ORF">BD809_108130</name>
</gene>
<dbReference type="SUPFAM" id="SSF52467">
    <property type="entry name" value="DHS-like NAD/FAD-binding domain"/>
    <property type="match status" value="1"/>
</dbReference>
<feature type="binding site" evidence="3">
    <location>
        <position position="56"/>
    </location>
    <ligand>
        <name>substrate</name>
    </ligand>
</feature>
<comment type="caution">
    <text evidence="6">The sequence shown here is derived from an EMBL/GenBank/DDBJ whole genome shotgun (WGS) entry which is preliminary data.</text>
</comment>
<feature type="active site" description="Proton acceptor" evidence="3">
    <location>
        <position position="104"/>
    </location>
</feature>
<dbReference type="InterPro" id="IPR026590">
    <property type="entry name" value="Ssirtuin_cat_dom"/>
</dbReference>
<dbReference type="EC" id="2.3.1.286" evidence="3"/>
<dbReference type="AlphaFoldDB" id="A0A5S5BXN1"/>
<comment type="catalytic activity">
    <reaction evidence="3">
        <text>N(6)-acetyl-L-lysyl-[protein] + NAD(+) + H2O = 2''-O-acetyl-ADP-D-ribose + nicotinamide + L-lysyl-[protein]</text>
        <dbReference type="Rhea" id="RHEA:43636"/>
        <dbReference type="Rhea" id="RHEA-COMP:9752"/>
        <dbReference type="Rhea" id="RHEA-COMP:10731"/>
        <dbReference type="ChEBI" id="CHEBI:15377"/>
        <dbReference type="ChEBI" id="CHEBI:17154"/>
        <dbReference type="ChEBI" id="CHEBI:29969"/>
        <dbReference type="ChEBI" id="CHEBI:57540"/>
        <dbReference type="ChEBI" id="CHEBI:61930"/>
        <dbReference type="ChEBI" id="CHEBI:83767"/>
        <dbReference type="EC" id="2.3.1.286"/>
    </reaction>
</comment>
<evidence type="ECO:0000256" key="4">
    <source>
        <dbReference type="PROSITE-ProRule" id="PRU00236"/>
    </source>
</evidence>
<dbReference type="Pfam" id="PF02146">
    <property type="entry name" value="SIR2"/>
    <property type="match status" value="1"/>
</dbReference>
<comment type="function">
    <text evidence="3">NAD-dependent lysine deacetylase and desuccinylase that specifically removes acetyl and succinyl groups on target proteins. Modulates the activities of several proteins which are inactive in their acylated form.</text>
</comment>
<dbReference type="GO" id="GO:0017136">
    <property type="term" value="F:histone deacetylase activity, NAD-dependent"/>
    <property type="evidence" value="ECO:0007669"/>
    <property type="project" value="TreeGrafter"/>
</dbReference>
<feature type="binding site" evidence="3">
    <location>
        <begin position="169"/>
        <end position="171"/>
    </location>
    <ligand>
        <name>NAD(+)</name>
        <dbReference type="ChEBI" id="CHEBI:57540"/>
    </ligand>
</feature>
<reference evidence="6 7" key="1">
    <citation type="submission" date="2019-07" db="EMBL/GenBank/DDBJ databases">
        <title>Genomic Encyclopedia of Archaeal and Bacterial Type Strains, Phase II (KMG-II): from individual species to whole genera.</title>
        <authorList>
            <person name="Goeker M."/>
        </authorList>
    </citation>
    <scope>NUCLEOTIDE SEQUENCE [LARGE SCALE GENOMIC DNA]</scope>
    <source>
        <strain evidence="6 7">DSM 17527</strain>
    </source>
</reference>
<dbReference type="HAMAP" id="MF_01121">
    <property type="entry name" value="Sirtuin_ClassIII"/>
    <property type="match status" value="1"/>
</dbReference>
<evidence type="ECO:0000256" key="1">
    <source>
        <dbReference type="ARBA" id="ARBA00022679"/>
    </source>
</evidence>
<dbReference type="Gene3D" id="3.30.1600.10">
    <property type="entry name" value="SIR2/SIRT2 'Small Domain"/>
    <property type="match status" value="1"/>
</dbReference>
<feature type="binding site" evidence="3">
    <location>
        <begin position="9"/>
        <end position="28"/>
    </location>
    <ligand>
        <name>NAD(+)</name>
        <dbReference type="ChEBI" id="CHEBI:57540"/>
    </ligand>
</feature>
<dbReference type="InterPro" id="IPR050134">
    <property type="entry name" value="NAD-dep_sirtuin_deacylases"/>
</dbReference>
<proteinExistence type="inferred from homology"/>
<dbReference type="Proteomes" id="UP000324376">
    <property type="component" value="Unassembled WGS sequence"/>
</dbReference>
<dbReference type="GO" id="GO:0036054">
    <property type="term" value="F:protein-malonyllysine demalonylase activity"/>
    <property type="evidence" value="ECO:0007669"/>
    <property type="project" value="InterPro"/>
</dbReference>
<feature type="binding site" evidence="3">
    <location>
        <position position="53"/>
    </location>
    <ligand>
        <name>substrate</name>
    </ligand>
</feature>
<comment type="similarity">
    <text evidence="3">Belongs to the sirtuin family. Class III subfamily.</text>
</comment>
<accession>A0A5S5BXN1</accession>
<dbReference type="InterPro" id="IPR026591">
    <property type="entry name" value="Sirtuin_cat_small_dom_sf"/>
</dbReference>
<dbReference type="InterPro" id="IPR027546">
    <property type="entry name" value="Sirtuin_class_III"/>
</dbReference>
<keyword evidence="2 3" id="KW-0520">NAD</keyword>
<feature type="binding site" evidence="3">
    <location>
        <begin position="195"/>
        <end position="197"/>
    </location>
    <ligand>
        <name>NAD(+)</name>
        <dbReference type="ChEBI" id="CHEBI:57540"/>
    </ligand>
</feature>
<evidence type="ECO:0000313" key="7">
    <source>
        <dbReference type="Proteomes" id="UP000324376"/>
    </source>
</evidence>
<dbReference type="PANTHER" id="PTHR11085">
    <property type="entry name" value="NAD-DEPENDENT PROTEIN DEACYLASE SIRTUIN-5, MITOCHONDRIAL-RELATED"/>
    <property type="match status" value="1"/>
</dbReference>
<keyword evidence="1" id="KW-0808">Transferase</keyword>
<keyword evidence="7" id="KW-1185">Reference proteome</keyword>
<dbReference type="InterPro" id="IPR003000">
    <property type="entry name" value="Sirtuin"/>
</dbReference>
<dbReference type="GO" id="GO:0070403">
    <property type="term" value="F:NAD+ binding"/>
    <property type="evidence" value="ECO:0007669"/>
    <property type="project" value="UniProtKB-UniRule"/>
</dbReference>
<feature type="binding site" evidence="3">
    <location>
        <position position="211"/>
    </location>
    <ligand>
        <name>NAD(+)</name>
        <dbReference type="ChEBI" id="CHEBI:57540"/>
    </ligand>
</feature>
<feature type="domain" description="Deacetylase sirtuin-type" evidence="5">
    <location>
        <begin position="1"/>
        <end position="226"/>
    </location>
</feature>
<dbReference type="PANTHER" id="PTHR11085:SF4">
    <property type="entry name" value="NAD-DEPENDENT PROTEIN DEACYLASE"/>
    <property type="match status" value="1"/>
</dbReference>
<dbReference type="InterPro" id="IPR029035">
    <property type="entry name" value="DHS-like_NAD/FAD-binding_dom"/>
</dbReference>
<evidence type="ECO:0000259" key="5">
    <source>
        <dbReference type="PROSITE" id="PS50305"/>
    </source>
</evidence>
<protein>
    <recommendedName>
        <fullName evidence="3">NAD-dependent protein deacylase</fullName>
        <ecNumber evidence="3">2.3.1.286</ecNumber>
    </recommendedName>
    <alternativeName>
        <fullName evidence="3">Regulatory protein SIR2 homolog</fullName>
    </alternativeName>
</protein>
<comment type="domain">
    <text evidence="3">2 residues (Tyr-53 and Arg-56) present in a large hydrophobic pocket are probably involved in substrate specificity. They are important for desuccinylation activity, but dispensable for deacetylation activity.</text>
</comment>
<comment type="subcellular location">
    <subcellularLocation>
        <location evidence="3">Cytoplasm</location>
    </subcellularLocation>
</comment>
<evidence type="ECO:0000256" key="3">
    <source>
        <dbReference type="HAMAP-Rule" id="MF_01121"/>
    </source>
</evidence>
<organism evidence="6 7">
    <name type="scientific">Aquimarina intermedia</name>
    <dbReference type="NCBI Taxonomy" id="350814"/>
    <lineage>
        <taxon>Bacteria</taxon>
        <taxon>Pseudomonadati</taxon>
        <taxon>Bacteroidota</taxon>
        <taxon>Flavobacteriia</taxon>
        <taxon>Flavobacteriales</taxon>
        <taxon>Flavobacteriaceae</taxon>
        <taxon>Aquimarina</taxon>
    </lineage>
</organism>
<dbReference type="RefSeq" id="WP_148783310.1">
    <property type="nucleotide sequence ID" value="NZ_VNHU01000008.1"/>
</dbReference>
<evidence type="ECO:0000256" key="2">
    <source>
        <dbReference type="ARBA" id="ARBA00023027"/>
    </source>
</evidence>
<comment type="catalytic activity">
    <reaction evidence="3">
        <text>N(6)-succinyl-L-lysyl-[protein] + NAD(+) + H2O = 2''-O-succinyl-ADP-D-ribose + nicotinamide + L-lysyl-[protein]</text>
        <dbReference type="Rhea" id="RHEA:47668"/>
        <dbReference type="Rhea" id="RHEA-COMP:9752"/>
        <dbReference type="Rhea" id="RHEA-COMP:11877"/>
        <dbReference type="ChEBI" id="CHEBI:15377"/>
        <dbReference type="ChEBI" id="CHEBI:17154"/>
        <dbReference type="ChEBI" id="CHEBI:29969"/>
        <dbReference type="ChEBI" id="CHEBI:57540"/>
        <dbReference type="ChEBI" id="CHEBI:87830"/>
        <dbReference type="ChEBI" id="CHEBI:87832"/>
    </reaction>
</comment>
<evidence type="ECO:0000313" key="6">
    <source>
        <dbReference type="EMBL" id="TYP71719.1"/>
    </source>
</evidence>
<dbReference type="GO" id="GO:0036055">
    <property type="term" value="F:protein-succinyllysine desuccinylase activity"/>
    <property type="evidence" value="ECO:0007669"/>
    <property type="project" value="UniProtKB-UniRule"/>
</dbReference>
<name>A0A5S5BXN1_9FLAO</name>
<dbReference type="Gene3D" id="3.40.50.1220">
    <property type="entry name" value="TPP-binding domain"/>
    <property type="match status" value="1"/>
</dbReference>
<comment type="caution">
    <text evidence="3 4">Lacks conserved residue(s) required for the propagation of feature annotation.</text>
</comment>
<keyword evidence="3" id="KW-0963">Cytoplasm</keyword>